<evidence type="ECO:0000313" key="2">
    <source>
        <dbReference type="Proteomes" id="UP000007800"/>
    </source>
</evidence>
<dbReference type="GeneID" id="9041095"/>
<evidence type="ECO:0000313" key="1">
    <source>
        <dbReference type="EMBL" id="EER05203.1"/>
    </source>
</evidence>
<dbReference type="InParanoid" id="C5LD71"/>
<dbReference type="RefSeq" id="XP_002773387.1">
    <property type="nucleotide sequence ID" value="XM_002773341.1"/>
</dbReference>
<reference evidence="1 2" key="1">
    <citation type="submission" date="2008-07" db="EMBL/GenBank/DDBJ databases">
        <authorList>
            <person name="El-Sayed N."/>
            <person name="Caler E."/>
            <person name="Inman J."/>
            <person name="Amedeo P."/>
            <person name="Hass B."/>
            <person name="Wortman J."/>
        </authorList>
    </citation>
    <scope>NUCLEOTIDE SEQUENCE [LARGE SCALE GENOMIC DNA]</scope>
    <source>
        <strain evidence="2">ATCC 50983 / TXsc</strain>
    </source>
</reference>
<feature type="non-terminal residue" evidence="1">
    <location>
        <position position="65"/>
    </location>
</feature>
<dbReference type="OrthoDB" id="431715at2759"/>
<dbReference type="EMBL" id="GG680969">
    <property type="protein sequence ID" value="EER05203.1"/>
    <property type="molecule type" value="Genomic_DNA"/>
</dbReference>
<keyword evidence="2" id="KW-1185">Reference proteome</keyword>
<accession>C5LD71</accession>
<dbReference type="AlphaFoldDB" id="C5LD71"/>
<protein>
    <submittedName>
        <fullName evidence="1">Uncharacterized protein</fullName>
    </submittedName>
</protein>
<sequence length="65" mass="7132">MSSDCHPWYSDGTPRAGRATLPNGLRLTVKASVADMLWSKHEDFTTYVAFRDDGKLIATGDGSEQ</sequence>
<name>C5LD71_PERM5</name>
<organism evidence="2">
    <name type="scientific">Perkinsus marinus (strain ATCC 50983 / TXsc)</name>
    <dbReference type="NCBI Taxonomy" id="423536"/>
    <lineage>
        <taxon>Eukaryota</taxon>
        <taxon>Sar</taxon>
        <taxon>Alveolata</taxon>
        <taxon>Perkinsozoa</taxon>
        <taxon>Perkinsea</taxon>
        <taxon>Perkinsida</taxon>
        <taxon>Perkinsidae</taxon>
        <taxon>Perkinsus</taxon>
    </lineage>
</organism>
<gene>
    <name evidence="1" type="ORF">Pmar_PMAR027827</name>
</gene>
<proteinExistence type="predicted"/>
<dbReference type="Proteomes" id="UP000007800">
    <property type="component" value="Unassembled WGS sequence"/>
</dbReference>